<feature type="region of interest" description="Disordered" evidence="1">
    <location>
        <begin position="156"/>
        <end position="222"/>
    </location>
</feature>
<gene>
    <name evidence="2" type="ORF">MKZ38_005024</name>
</gene>
<dbReference type="AlphaFoldDB" id="A0AAD5WQM8"/>
<proteinExistence type="predicted"/>
<feature type="region of interest" description="Disordered" evidence="1">
    <location>
        <begin position="294"/>
        <end position="322"/>
    </location>
</feature>
<comment type="caution">
    <text evidence="2">The sequence shown here is derived from an EMBL/GenBank/DDBJ whole genome shotgun (WGS) entry which is preliminary data.</text>
</comment>
<dbReference type="EMBL" id="JAKWBI020000298">
    <property type="protein sequence ID" value="KAJ2897035.1"/>
    <property type="molecule type" value="Genomic_DNA"/>
</dbReference>
<feature type="compositionally biased region" description="Basic and acidic residues" evidence="1">
    <location>
        <begin position="296"/>
        <end position="322"/>
    </location>
</feature>
<evidence type="ECO:0000256" key="1">
    <source>
        <dbReference type="SAM" id="MobiDB-lite"/>
    </source>
</evidence>
<reference evidence="2" key="1">
    <citation type="submission" date="2022-07" db="EMBL/GenBank/DDBJ databases">
        <title>Draft genome sequence of Zalerion maritima ATCC 34329, a (micro)plastics degrading marine fungus.</title>
        <authorList>
            <person name="Paco A."/>
            <person name="Goncalves M.F.M."/>
            <person name="Rocha-Santos T.A.P."/>
            <person name="Alves A."/>
        </authorList>
    </citation>
    <scope>NUCLEOTIDE SEQUENCE</scope>
    <source>
        <strain evidence="2">ATCC 34329</strain>
    </source>
</reference>
<feature type="region of interest" description="Disordered" evidence="1">
    <location>
        <begin position="96"/>
        <end position="120"/>
    </location>
</feature>
<protein>
    <submittedName>
        <fullName evidence="2">Uncharacterized protein</fullName>
    </submittedName>
</protein>
<keyword evidence="3" id="KW-1185">Reference proteome</keyword>
<dbReference type="Proteomes" id="UP001201980">
    <property type="component" value="Unassembled WGS sequence"/>
</dbReference>
<feature type="compositionally biased region" description="Basic and acidic residues" evidence="1">
    <location>
        <begin position="97"/>
        <end position="120"/>
    </location>
</feature>
<sequence>MASLATPNTGAATSSISDSKGIYYLNGTNYPLDAPKLTTKQWVTILKRLLKRWDECDNNNSTEPLRFQLEETPSMPFTGVLIDDIFDNAAEENNNQIEEKGGSREKSLDNRGGKVEAEAEKEDKGKYVCASPAASTDAHKFDTGSMLTMEEMMEELGTKEEATGSETKLPISPSSSECSATPPSATSAMSGTSTRATVGSLHATGKKAPAPAAMREKDTKRDSIPKHRYAPQVSLYIEPRDLVKQLPCAVRVRRIDVTSACIGAALHGWGKVWETFDHDWLYLQYDFVKVRATQGDMDKREKGKAKVENPKEGEGGSREKSG</sequence>
<accession>A0AAD5WQM8</accession>
<evidence type="ECO:0000313" key="2">
    <source>
        <dbReference type="EMBL" id="KAJ2897035.1"/>
    </source>
</evidence>
<name>A0AAD5WQM8_9PEZI</name>
<evidence type="ECO:0000313" key="3">
    <source>
        <dbReference type="Proteomes" id="UP001201980"/>
    </source>
</evidence>
<feature type="compositionally biased region" description="Low complexity" evidence="1">
    <location>
        <begin position="170"/>
        <end position="197"/>
    </location>
</feature>
<organism evidence="2 3">
    <name type="scientific">Zalerion maritima</name>
    <dbReference type="NCBI Taxonomy" id="339359"/>
    <lineage>
        <taxon>Eukaryota</taxon>
        <taxon>Fungi</taxon>
        <taxon>Dikarya</taxon>
        <taxon>Ascomycota</taxon>
        <taxon>Pezizomycotina</taxon>
        <taxon>Sordariomycetes</taxon>
        <taxon>Lulworthiomycetidae</taxon>
        <taxon>Lulworthiales</taxon>
        <taxon>Lulworthiaceae</taxon>
        <taxon>Zalerion</taxon>
    </lineage>
</organism>